<feature type="domain" description="Carbohydrate kinase PfkB" evidence="3">
    <location>
        <begin position="17"/>
        <end position="144"/>
    </location>
</feature>
<dbReference type="SUPFAM" id="SSF53613">
    <property type="entry name" value="Ribokinase-like"/>
    <property type="match status" value="1"/>
</dbReference>
<dbReference type="InterPro" id="IPR029056">
    <property type="entry name" value="Ribokinase-like"/>
</dbReference>
<proteinExistence type="predicted"/>
<dbReference type="Pfam" id="PF00294">
    <property type="entry name" value="PfkB"/>
    <property type="match status" value="1"/>
</dbReference>
<comment type="caution">
    <text evidence="4">The sequence shown here is derived from an EMBL/GenBank/DDBJ whole genome shotgun (WGS) entry which is preliminary data.</text>
</comment>
<dbReference type="Gene3D" id="3.40.1190.20">
    <property type="match status" value="1"/>
</dbReference>
<dbReference type="AlphaFoldDB" id="A0A8H6JCP0"/>
<keyword evidence="1" id="KW-0808">Transferase</keyword>
<evidence type="ECO:0000313" key="5">
    <source>
        <dbReference type="Proteomes" id="UP000652219"/>
    </source>
</evidence>
<organism evidence="4 5">
    <name type="scientific">Colletotrichum sojae</name>
    <dbReference type="NCBI Taxonomy" id="2175907"/>
    <lineage>
        <taxon>Eukaryota</taxon>
        <taxon>Fungi</taxon>
        <taxon>Dikarya</taxon>
        <taxon>Ascomycota</taxon>
        <taxon>Pezizomycotina</taxon>
        <taxon>Sordariomycetes</taxon>
        <taxon>Hypocreomycetidae</taxon>
        <taxon>Glomerellales</taxon>
        <taxon>Glomerellaceae</taxon>
        <taxon>Colletotrichum</taxon>
        <taxon>Colletotrichum orchidearum species complex</taxon>
    </lineage>
</organism>
<reference evidence="4 5" key="1">
    <citation type="journal article" date="2020" name="Phytopathology">
        <title>Genome Sequence Resources of Colletotrichum truncatum, C. plurivorum, C. musicola, and C. sojae: Four Species Pathogenic to Soybean (Glycine max).</title>
        <authorList>
            <person name="Rogerio F."/>
            <person name="Boufleur T.R."/>
            <person name="Ciampi-Guillardi M."/>
            <person name="Sukno S.A."/>
            <person name="Thon M.R."/>
            <person name="Massola Junior N.S."/>
            <person name="Baroncelli R."/>
        </authorList>
    </citation>
    <scope>NUCLEOTIDE SEQUENCE [LARGE SCALE GENOMIC DNA]</scope>
    <source>
        <strain evidence="4 5">LFN0009</strain>
    </source>
</reference>
<keyword evidence="2" id="KW-0418">Kinase</keyword>
<gene>
    <name evidence="4" type="ORF">CSOJ01_06290</name>
</gene>
<accession>A0A8H6JCP0</accession>
<dbReference type="Proteomes" id="UP000652219">
    <property type="component" value="Unassembled WGS sequence"/>
</dbReference>
<evidence type="ECO:0000313" key="4">
    <source>
        <dbReference type="EMBL" id="KAF6810478.1"/>
    </source>
</evidence>
<evidence type="ECO:0000256" key="1">
    <source>
        <dbReference type="ARBA" id="ARBA00022679"/>
    </source>
</evidence>
<dbReference type="EMBL" id="WIGN01000086">
    <property type="protein sequence ID" value="KAF6810478.1"/>
    <property type="molecule type" value="Genomic_DNA"/>
</dbReference>
<dbReference type="InterPro" id="IPR011611">
    <property type="entry name" value="PfkB_dom"/>
</dbReference>
<protein>
    <recommendedName>
        <fullName evidence="3">Carbohydrate kinase PfkB domain-containing protein</fullName>
    </recommendedName>
</protein>
<evidence type="ECO:0000259" key="3">
    <source>
        <dbReference type="Pfam" id="PF00294"/>
    </source>
</evidence>
<dbReference type="GO" id="GO:0016301">
    <property type="term" value="F:kinase activity"/>
    <property type="evidence" value="ECO:0007669"/>
    <property type="project" value="UniProtKB-KW"/>
</dbReference>
<evidence type="ECO:0000256" key="2">
    <source>
        <dbReference type="ARBA" id="ARBA00022777"/>
    </source>
</evidence>
<keyword evidence="5" id="KW-1185">Reference proteome</keyword>
<dbReference type="PANTHER" id="PTHR10584">
    <property type="entry name" value="SUGAR KINASE"/>
    <property type="match status" value="1"/>
</dbReference>
<name>A0A8H6JCP0_9PEZI</name>
<dbReference type="PANTHER" id="PTHR10584:SF166">
    <property type="entry name" value="RIBOKINASE"/>
    <property type="match status" value="1"/>
</dbReference>
<sequence>MIATAGTGGVEFCLNAAPATPIAEHLYRHVTHLLVNESEAAIMSDGKEVREGTWSSIAQGFLRRGVKNVVITLGAKGAFYANAKESGHCSAFDIKVLDTTAYASDYLRQKASGGAWDIRSSVIRENKAAVMTIQTVGAQDGIPWADEIDAFDAPRMVVLPHASSSTSAVTSQAGSG</sequence>